<feature type="transmembrane region" description="Helical" evidence="1">
    <location>
        <begin position="20"/>
        <end position="42"/>
    </location>
</feature>
<protein>
    <submittedName>
        <fullName evidence="2">Uncharacterized protein</fullName>
    </submittedName>
</protein>
<accession>A0ABT9YBL0</accession>
<reference evidence="2 3" key="1">
    <citation type="submission" date="2023-07" db="EMBL/GenBank/DDBJ databases">
        <title>Genomic Encyclopedia of Type Strains, Phase IV (KMG-IV): sequencing the most valuable type-strain genomes for metagenomic binning, comparative biology and taxonomic classification.</title>
        <authorList>
            <person name="Goeker M."/>
        </authorList>
    </citation>
    <scope>NUCLEOTIDE SEQUENCE [LARGE SCALE GENOMIC DNA]</scope>
    <source>
        <strain evidence="2 3">DSM 19154</strain>
    </source>
</reference>
<sequence>MKFYFKKEDGNTNRTKETIVEIPAHFIIALAAAATSVVSLIFNL</sequence>
<dbReference type="EMBL" id="JAUSUA010000001">
    <property type="protein sequence ID" value="MDQ0205234.1"/>
    <property type="molecule type" value="Genomic_DNA"/>
</dbReference>
<organism evidence="2 3">
    <name type="scientific">Alkalicoccobacillus murimartini</name>
    <dbReference type="NCBI Taxonomy" id="171685"/>
    <lineage>
        <taxon>Bacteria</taxon>
        <taxon>Bacillati</taxon>
        <taxon>Bacillota</taxon>
        <taxon>Bacilli</taxon>
        <taxon>Bacillales</taxon>
        <taxon>Bacillaceae</taxon>
        <taxon>Alkalicoccobacillus</taxon>
    </lineage>
</organism>
<evidence type="ECO:0000256" key="1">
    <source>
        <dbReference type="SAM" id="Phobius"/>
    </source>
</evidence>
<keyword evidence="1" id="KW-0812">Transmembrane</keyword>
<evidence type="ECO:0000313" key="2">
    <source>
        <dbReference type="EMBL" id="MDQ0205234.1"/>
    </source>
</evidence>
<gene>
    <name evidence="2" type="ORF">J2S05_000008</name>
</gene>
<name>A0ABT9YBL0_9BACI</name>
<keyword evidence="1" id="KW-0472">Membrane</keyword>
<keyword evidence="1" id="KW-1133">Transmembrane helix</keyword>
<dbReference type="RefSeq" id="WP_306978773.1">
    <property type="nucleotide sequence ID" value="NZ_JAUSUA010000001.1"/>
</dbReference>
<keyword evidence="3" id="KW-1185">Reference proteome</keyword>
<comment type="caution">
    <text evidence="2">The sequence shown here is derived from an EMBL/GenBank/DDBJ whole genome shotgun (WGS) entry which is preliminary data.</text>
</comment>
<evidence type="ECO:0000313" key="3">
    <source>
        <dbReference type="Proteomes" id="UP001225034"/>
    </source>
</evidence>
<dbReference type="Proteomes" id="UP001225034">
    <property type="component" value="Unassembled WGS sequence"/>
</dbReference>
<proteinExistence type="predicted"/>